<dbReference type="Proteomes" id="UP001292094">
    <property type="component" value="Unassembled WGS sequence"/>
</dbReference>
<organism evidence="1 2">
    <name type="scientific">Petrolisthes manimaculis</name>
    <dbReference type="NCBI Taxonomy" id="1843537"/>
    <lineage>
        <taxon>Eukaryota</taxon>
        <taxon>Metazoa</taxon>
        <taxon>Ecdysozoa</taxon>
        <taxon>Arthropoda</taxon>
        <taxon>Crustacea</taxon>
        <taxon>Multicrustacea</taxon>
        <taxon>Malacostraca</taxon>
        <taxon>Eumalacostraca</taxon>
        <taxon>Eucarida</taxon>
        <taxon>Decapoda</taxon>
        <taxon>Pleocyemata</taxon>
        <taxon>Anomura</taxon>
        <taxon>Galatheoidea</taxon>
        <taxon>Porcellanidae</taxon>
        <taxon>Petrolisthes</taxon>
    </lineage>
</organism>
<comment type="caution">
    <text evidence="1">The sequence shown here is derived from an EMBL/GenBank/DDBJ whole genome shotgun (WGS) entry which is preliminary data.</text>
</comment>
<protein>
    <submittedName>
        <fullName evidence="1">Uncharacterized protein</fullName>
    </submittedName>
</protein>
<evidence type="ECO:0000313" key="1">
    <source>
        <dbReference type="EMBL" id="KAK4298715.1"/>
    </source>
</evidence>
<gene>
    <name evidence="1" type="ORF">Pmani_028956</name>
</gene>
<proteinExistence type="predicted"/>
<evidence type="ECO:0000313" key="2">
    <source>
        <dbReference type="Proteomes" id="UP001292094"/>
    </source>
</evidence>
<dbReference type="AlphaFoldDB" id="A0AAE1TXH5"/>
<keyword evidence="2" id="KW-1185">Reference proteome</keyword>
<accession>A0AAE1TXH5</accession>
<reference evidence="1" key="1">
    <citation type="submission" date="2023-11" db="EMBL/GenBank/DDBJ databases">
        <title>Genome assemblies of two species of porcelain crab, Petrolisthes cinctipes and Petrolisthes manimaculis (Anomura: Porcellanidae).</title>
        <authorList>
            <person name="Angst P."/>
        </authorList>
    </citation>
    <scope>NUCLEOTIDE SEQUENCE</scope>
    <source>
        <strain evidence="1">PB745_02</strain>
        <tissue evidence="1">Gill</tissue>
    </source>
</reference>
<dbReference type="EMBL" id="JAWZYT010003379">
    <property type="protein sequence ID" value="KAK4298715.1"/>
    <property type="molecule type" value="Genomic_DNA"/>
</dbReference>
<name>A0AAE1TXH5_9EUCA</name>
<sequence length="82" mass="8933">MLGWHVHNLITEECERLSQLVYAPAPSKHVNIKGQGQQQQQEAVMLYDALLVSQVKGLENGVLGLSSGGVEAVNRERDGGLH</sequence>